<dbReference type="Gene3D" id="3.20.20.70">
    <property type="entry name" value="Aldolase class I"/>
    <property type="match status" value="1"/>
</dbReference>
<organism evidence="2">
    <name type="scientific">marine sediment metagenome</name>
    <dbReference type="NCBI Taxonomy" id="412755"/>
    <lineage>
        <taxon>unclassified sequences</taxon>
        <taxon>metagenomes</taxon>
        <taxon>ecological metagenomes</taxon>
    </lineage>
</organism>
<dbReference type="InterPro" id="IPR050377">
    <property type="entry name" value="Radical_SAM_PqqE_MftC-like"/>
</dbReference>
<gene>
    <name evidence="2" type="ORF">S03H2_08862</name>
</gene>
<dbReference type="EMBL" id="BARU01004391">
    <property type="protein sequence ID" value="GAH20117.1"/>
    <property type="molecule type" value="Genomic_DNA"/>
</dbReference>
<dbReference type="CDD" id="cd01335">
    <property type="entry name" value="Radical_SAM"/>
    <property type="match status" value="1"/>
</dbReference>
<dbReference type="SUPFAM" id="SSF102114">
    <property type="entry name" value="Radical SAM enzymes"/>
    <property type="match status" value="1"/>
</dbReference>
<dbReference type="InterPro" id="IPR023885">
    <property type="entry name" value="4Fe4S-binding_SPASM_dom"/>
</dbReference>
<dbReference type="PANTHER" id="PTHR11228">
    <property type="entry name" value="RADICAL SAM DOMAIN PROTEIN"/>
    <property type="match status" value="1"/>
</dbReference>
<dbReference type="InterPro" id="IPR013785">
    <property type="entry name" value="Aldolase_TIM"/>
</dbReference>
<dbReference type="InterPro" id="IPR058240">
    <property type="entry name" value="rSAM_sf"/>
</dbReference>
<protein>
    <recommendedName>
        <fullName evidence="1">4Fe4S-binding SPASM domain-containing protein</fullName>
    </recommendedName>
</protein>
<evidence type="ECO:0000313" key="2">
    <source>
        <dbReference type="EMBL" id="GAH20117.1"/>
    </source>
</evidence>
<name>X1DIU9_9ZZZZ</name>
<feature type="non-terminal residue" evidence="2">
    <location>
        <position position="258"/>
    </location>
</feature>
<accession>X1DIU9</accession>
<dbReference type="AlphaFoldDB" id="X1DIU9"/>
<proteinExistence type="predicted"/>
<dbReference type="Pfam" id="PF13186">
    <property type="entry name" value="SPASM"/>
    <property type="match status" value="1"/>
</dbReference>
<feature type="non-terminal residue" evidence="2">
    <location>
        <position position="1"/>
    </location>
</feature>
<dbReference type="PANTHER" id="PTHR11228:SF7">
    <property type="entry name" value="PQQA PEPTIDE CYCLASE"/>
    <property type="match status" value="1"/>
</dbReference>
<evidence type="ECO:0000259" key="1">
    <source>
        <dbReference type="Pfam" id="PF13186"/>
    </source>
</evidence>
<reference evidence="2" key="1">
    <citation type="journal article" date="2014" name="Front. Microbiol.">
        <title>High frequency of phylogenetically diverse reductive dehalogenase-homologous genes in deep subseafloor sedimentary metagenomes.</title>
        <authorList>
            <person name="Kawai M."/>
            <person name="Futagami T."/>
            <person name="Toyoda A."/>
            <person name="Takaki Y."/>
            <person name="Nishi S."/>
            <person name="Hori S."/>
            <person name="Arai W."/>
            <person name="Tsubouchi T."/>
            <person name="Morono Y."/>
            <person name="Uchiyama I."/>
            <person name="Ito T."/>
            <person name="Fujiyama A."/>
            <person name="Inagaki F."/>
            <person name="Takami H."/>
        </authorList>
    </citation>
    <scope>NUCLEOTIDE SEQUENCE</scope>
    <source>
        <strain evidence="2">Expedition CK06-06</strain>
    </source>
</reference>
<sequence length="258" mass="29099">TSQALKVIDKIADWGVFQLAIGGGEPFIREDLLQLVSHAAGRGLSVHVTTGKLDIEYQLLESISPFIKNLQFGVRTDNLMCLEGLLAMIQKLGISIGANLFLTKFVIENLENIIKIIVNLGFNRIILLRYKPPESIERWKAENPELHQMRSLYDKISEIVKENPQLNVRVDCALSFVQSHLSGRFATEYGIKGCVAADRILSLAPDGSVYPCSQLVHSRCYAGNLLESEPKLLWNQSHILRKYRSFRTKKTFTHSWCG</sequence>
<feature type="domain" description="4Fe4S-binding SPASM" evidence="1">
    <location>
        <begin position="194"/>
        <end position="257"/>
    </location>
</feature>
<comment type="caution">
    <text evidence="2">The sequence shown here is derived from an EMBL/GenBank/DDBJ whole genome shotgun (WGS) entry which is preliminary data.</text>
</comment>